<dbReference type="InterPro" id="IPR000192">
    <property type="entry name" value="Aminotrans_V_dom"/>
</dbReference>
<evidence type="ECO:0000313" key="6">
    <source>
        <dbReference type="EMBL" id="MCZ8401211.1"/>
    </source>
</evidence>
<evidence type="ECO:0000313" key="7">
    <source>
        <dbReference type="Proteomes" id="UP001141992"/>
    </source>
</evidence>
<comment type="similarity">
    <text evidence="3">Belongs to the class-V pyridoxal-phosphate-dependent aminotransferase family.</text>
</comment>
<gene>
    <name evidence="6" type="ORF">O9570_07130</name>
</gene>
<dbReference type="PANTHER" id="PTHR43586">
    <property type="entry name" value="CYSTEINE DESULFURASE"/>
    <property type="match status" value="1"/>
</dbReference>
<dbReference type="PROSITE" id="PS00595">
    <property type="entry name" value="AA_TRANSFER_CLASS_5"/>
    <property type="match status" value="1"/>
</dbReference>
<sequence length="401" mass="44647">MNILDRPVSVGGPAALFPDDRNGIEQLDWSNVGDAFPIKQRRAYLNNASIGALSLPVVAAVNRFMEDVRDNGRNAYPEWCRYAEETIKARIGRLIGAHRDEIAYVKNTTEGLVHVANGFPWRDGDNLILADIEYPSNVYCWMKLAARGVTIRWVKNRNGRILVDDIRKLMDDRTRLVSLSAVQFSNGFRQDLEATSNLCHERGVYLNLDAIQWAGALELDVERLGIHFLSVGGHKWMLAPIGTGYFYCRKSVLGLLDPPSVGYHSVDSTEDHMHYLLEYRPNAGRFEEALANFTGIWGLDAAVRVQLALTPARIETHILELTDHAGAALQRKGYQIVSSRAPGEASGNLSFKHPGHDAQELAQRLRDAGVDLAVRGGNLRISPSYYNDSSEIDRLVEALPS</sequence>
<dbReference type="Gene3D" id="3.90.1150.10">
    <property type="entry name" value="Aspartate Aminotransferase, domain 1"/>
    <property type="match status" value="1"/>
</dbReference>
<dbReference type="GeneID" id="75276929"/>
<dbReference type="InterPro" id="IPR020578">
    <property type="entry name" value="Aminotrans_V_PyrdxlP_BS"/>
</dbReference>
<dbReference type="InterPro" id="IPR015421">
    <property type="entry name" value="PyrdxlP-dep_Trfase_major"/>
</dbReference>
<evidence type="ECO:0000256" key="2">
    <source>
        <dbReference type="ARBA" id="ARBA00022898"/>
    </source>
</evidence>
<dbReference type="KEGG" id="axx:ERS451415_02933"/>
<dbReference type="Gene3D" id="3.40.640.10">
    <property type="entry name" value="Type I PLP-dependent aspartate aminotransferase-like (Major domain)"/>
    <property type="match status" value="1"/>
</dbReference>
<comment type="caution">
    <text evidence="6">The sequence shown here is derived from an EMBL/GenBank/DDBJ whole genome shotgun (WGS) entry which is preliminary data.</text>
</comment>
<reference evidence="6" key="1">
    <citation type="submission" date="2022-12" db="EMBL/GenBank/DDBJ databases">
        <authorList>
            <person name="Voronina O.L."/>
            <person name="Kunda M.S."/>
            <person name="Ryzhova N."/>
            <person name="Aksenova E.I."/>
        </authorList>
    </citation>
    <scope>NUCLEOTIDE SEQUENCE</scope>
    <source>
        <strain evidence="6">SCCH136:Ach223948</strain>
    </source>
</reference>
<dbReference type="Proteomes" id="UP001141992">
    <property type="component" value="Unassembled WGS sequence"/>
</dbReference>
<dbReference type="Pfam" id="PF00266">
    <property type="entry name" value="Aminotran_5"/>
    <property type="match status" value="1"/>
</dbReference>
<evidence type="ECO:0000256" key="3">
    <source>
        <dbReference type="RuleBase" id="RU004075"/>
    </source>
</evidence>
<dbReference type="RefSeq" id="WP_006384342.1">
    <property type="nucleotide sequence ID" value="NZ_AP028040.1"/>
</dbReference>
<protein>
    <submittedName>
        <fullName evidence="6">Aminotransferase class V-fold PLP-dependent enzyme</fullName>
    </submittedName>
</protein>
<dbReference type="InterPro" id="IPR015424">
    <property type="entry name" value="PyrdxlP-dep_Trfase"/>
</dbReference>
<keyword evidence="2" id="KW-0663">Pyridoxal phosphate</keyword>
<organism evidence="6 7">
    <name type="scientific">Alcaligenes xylosoxydans xylosoxydans</name>
    <name type="common">Achromobacter xylosoxidans</name>
    <dbReference type="NCBI Taxonomy" id="85698"/>
    <lineage>
        <taxon>Bacteria</taxon>
        <taxon>Pseudomonadati</taxon>
        <taxon>Pseudomonadota</taxon>
        <taxon>Betaproteobacteria</taxon>
        <taxon>Burkholderiales</taxon>
        <taxon>Alcaligenaceae</taxon>
        <taxon>Achromobacter</taxon>
    </lineage>
</organism>
<evidence type="ECO:0000256" key="4">
    <source>
        <dbReference type="RuleBase" id="RU004504"/>
    </source>
</evidence>
<feature type="domain" description="Aminotransferase class V" evidence="5">
    <location>
        <begin position="44"/>
        <end position="378"/>
    </location>
</feature>
<accession>A0A0M7F8C5</accession>
<dbReference type="EMBL" id="JAPZVI010000003">
    <property type="protein sequence ID" value="MCZ8401211.1"/>
    <property type="molecule type" value="Genomic_DNA"/>
</dbReference>
<evidence type="ECO:0000259" key="5">
    <source>
        <dbReference type="Pfam" id="PF00266"/>
    </source>
</evidence>
<keyword evidence="6" id="KW-0808">Transferase</keyword>
<dbReference type="InterPro" id="IPR015422">
    <property type="entry name" value="PyrdxlP-dep_Trfase_small"/>
</dbReference>
<proteinExistence type="inferred from homology"/>
<name>A0A0D6HPA7_ALCXX</name>
<dbReference type="SUPFAM" id="SSF53383">
    <property type="entry name" value="PLP-dependent transferases"/>
    <property type="match status" value="1"/>
</dbReference>
<keyword evidence="6" id="KW-0032">Aminotransferase</keyword>
<evidence type="ECO:0000256" key="1">
    <source>
        <dbReference type="ARBA" id="ARBA00001933"/>
    </source>
</evidence>
<dbReference type="PANTHER" id="PTHR43586:SF15">
    <property type="entry name" value="BLR3095 PROTEIN"/>
    <property type="match status" value="1"/>
</dbReference>
<accession>A0A0D6HPA7</accession>
<dbReference type="eggNOG" id="COG0520">
    <property type="taxonomic scope" value="Bacteria"/>
</dbReference>
<comment type="cofactor">
    <cofactor evidence="1 4">
        <name>pyridoxal 5'-phosphate</name>
        <dbReference type="ChEBI" id="CHEBI:597326"/>
    </cofactor>
</comment>
<dbReference type="AlphaFoldDB" id="A0A0D6HPA7"/>
<dbReference type="GO" id="GO:0008483">
    <property type="term" value="F:transaminase activity"/>
    <property type="evidence" value="ECO:0007669"/>
    <property type="project" value="UniProtKB-KW"/>
</dbReference>